<comment type="caution">
    <text evidence="9">The sequence shown here is derived from an EMBL/GenBank/DDBJ whole genome shotgun (WGS) entry which is preliminary data.</text>
</comment>
<dbReference type="Pfam" id="PF00512">
    <property type="entry name" value="HisKA"/>
    <property type="match status" value="1"/>
</dbReference>
<evidence type="ECO:0000313" key="10">
    <source>
        <dbReference type="Proteomes" id="UP000310760"/>
    </source>
</evidence>
<dbReference type="InterPro" id="IPR005467">
    <property type="entry name" value="His_kinase_dom"/>
</dbReference>
<dbReference type="InterPro" id="IPR004358">
    <property type="entry name" value="Sig_transdc_His_kin-like_C"/>
</dbReference>
<evidence type="ECO:0000256" key="3">
    <source>
        <dbReference type="ARBA" id="ARBA00022553"/>
    </source>
</evidence>
<dbReference type="FunFam" id="3.30.565.10:FF:000006">
    <property type="entry name" value="Sensor histidine kinase WalK"/>
    <property type="match status" value="1"/>
</dbReference>
<dbReference type="SMART" id="SM00388">
    <property type="entry name" value="HisKA"/>
    <property type="match status" value="1"/>
</dbReference>
<dbReference type="CDD" id="cd00075">
    <property type="entry name" value="HATPase"/>
    <property type="match status" value="1"/>
</dbReference>
<dbReference type="SMART" id="SM00387">
    <property type="entry name" value="HATPase_c"/>
    <property type="match status" value="1"/>
</dbReference>
<feature type="transmembrane region" description="Helical" evidence="7">
    <location>
        <begin position="12"/>
        <end position="33"/>
    </location>
</feature>
<dbReference type="Proteomes" id="UP000310760">
    <property type="component" value="Unassembled WGS sequence"/>
</dbReference>
<name>A0A4S2FLQ7_9BACT</name>
<dbReference type="InterPro" id="IPR036097">
    <property type="entry name" value="HisK_dim/P_sf"/>
</dbReference>
<sequence>MIKTKYIKIITIISLISIFTMQLMWLCNTYILIKDNIYEETNQILYKSIEEEAIIRLNKTPKGTSIKGESATDSIPEITYLEEGLYNLGYYISIEDVDSIASTLLLEHKISSDFTLNLINPKNKEVLQQSKKESFLSWSAIHSKEIPIRTDRSQAVQMILMNPHWSIFARMGILLLTTAVMVVFAFIGLFYQIKIIITERKIAQLKEDFSYAMIHDMKTPISSAIMCASRLHSGKLDDKPEIKNHYFTIVESELEHLSALSNKVLTLAKLEQHKLEMNKKDISLSPMIEDLIEKFTIKTEKTIHFTTHLKTEKVYADEEFLKEAISNLIDNAIKYSKESVKINISSSSDAKHDIINIHDNGIGIPQKDQKKIFEKFERASAIKRTRKGGPSGFGLGLNYVYQVMEAHEGRIYINSIEGEFSEFSLLIPKIIENYD</sequence>
<dbReference type="SUPFAM" id="SSF47384">
    <property type="entry name" value="Homodimeric domain of signal transducing histidine kinase"/>
    <property type="match status" value="1"/>
</dbReference>
<evidence type="ECO:0000259" key="8">
    <source>
        <dbReference type="PROSITE" id="PS50109"/>
    </source>
</evidence>
<dbReference type="GO" id="GO:0016036">
    <property type="term" value="P:cellular response to phosphate starvation"/>
    <property type="evidence" value="ECO:0007669"/>
    <property type="project" value="TreeGrafter"/>
</dbReference>
<dbReference type="EMBL" id="SRYJ01000024">
    <property type="protein sequence ID" value="TGY69872.1"/>
    <property type="molecule type" value="Genomic_DNA"/>
</dbReference>
<keyword evidence="7" id="KW-1133">Transmembrane helix</keyword>
<dbReference type="GO" id="GO:0000155">
    <property type="term" value="F:phosphorelay sensor kinase activity"/>
    <property type="evidence" value="ECO:0007669"/>
    <property type="project" value="InterPro"/>
</dbReference>
<dbReference type="GO" id="GO:0004721">
    <property type="term" value="F:phosphoprotein phosphatase activity"/>
    <property type="evidence" value="ECO:0007669"/>
    <property type="project" value="TreeGrafter"/>
</dbReference>
<dbReference type="InterPro" id="IPR036890">
    <property type="entry name" value="HATPase_C_sf"/>
</dbReference>
<evidence type="ECO:0000256" key="4">
    <source>
        <dbReference type="ARBA" id="ARBA00022679"/>
    </source>
</evidence>
<evidence type="ECO:0000313" key="9">
    <source>
        <dbReference type="EMBL" id="TGY69872.1"/>
    </source>
</evidence>
<keyword evidence="4" id="KW-0808">Transferase</keyword>
<dbReference type="CDD" id="cd00082">
    <property type="entry name" value="HisKA"/>
    <property type="match status" value="1"/>
</dbReference>
<dbReference type="InterPro" id="IPR003661">
    <property type="entry name" value="HisK_dim/P_dom"/>
</dbReference>
<evidence type="ECO:0000256" key="1">
    <source>
        <dbReference type="ARBA" id="ARBA00000085"/>
    </source>
</evidence>
<accession>A0A4S2FLQ7</accession>
<keyword evidence="5 9" id="KW-0418">Kinase</keyword>
<organism evidence="9 10">
    <name type="scientific">Phocaeicola sartorii</name>
    <dbReference type="NCBI Taxonomy" id="671267"/>
    <lineage>
        <taxon>Bacteria</taxon>
        <taxon>Pseudomonadati</taxon>
        <taxon>Bacteroidota</taxon>
        <taxon>Bacteroidia</taxon>
        <taxon>Bacteroidales</taxon>
        <taxon>Bacteroidaceae</taxon>
        <taxon>Phocaeicola</taxon>
    </lineage>
</organism>
<gene>
    <name evidence="9" type="ORF">E5339_11810</name>
</gene>
<reference evidence="9 10" key="1">
    <citation type="submission" date="2019-04" db="EMBL/GenBank/DDBJ databases">
        <title>Microbes associate with the intestines of laboratory mice.</title>
        <authorList>
            <person name="Navarre W."/>
            <person name="Wong E."/>
            <person name="Huang K."/>
            <person name="Tropini C."/>
            <person name="Ng K."/>
            <person name="Yu B."/>
        </authorList>
    </citation>
    <scope>NUCLEOTIDE SEQUENCE [LARGE SCALE GENOMIC DNA]</scope>
    <source>
        <strain evidence="9 10">NM22_B1</strain>
    </source>
</reference>
<evidence type="ECO:0000256" key="2">
    <source>
        <dbReference type="ARBA" id="ARBA00012438"/>
    </source>
</evidence>
<dbReference type="SUPFAM" id="SSF55874">
    <property type="entry name" value="ATPase domain of HSP90 chaperone/DNA topoisomerase II/histidine kinase"/>
    <property type="match status" value="1"/>
</dbReference>
<dbReference type="Gene3D" id="1.10.287.130">
    <property type="match status" value="1"/>
</dbReference>
<protein>
    <recommendedName>
        <fullName evidence="2">histidine kinase</fullName>
        <ecNumber evidence="2">2.7.13.3</ecNumber>
    </recommendedName>
</protein>
<dbReference type="EC" id="2.7.13.3" evidence="2"/>
<dbReference type="PRINTS" id="PR00344">
    <property type="entry name" value="BCTRLSENSOR"/>
</dbReference>
<keyword evidence="6" id="KW-0902">Two-component regulatory system</keyword>
<dbReference type="InterPro" id="IPR050351">
    <property type="entry name" value="BphY/WalK/GraS-like"/>
</dbReference>
<dbReference type="Gene3D" id="3.30.565.10">
    <property type="entry name" value="Histidine kinase-like ATPase, C-terminal domain"/>
    <property type="match status" value="1"/>
</dbReference>
<dbReference type="PROSITE" id="PS50109">
    <property type="entry name" value="HIS_KIN"/>
    <property type="match status" value="1"/>
</dbReference>
<dbReference type="Pfam" id="PF02518">
    <property type="entry name" value="HATPase_c"/>
    <property type="match status" value="1"/>
</dbReference>
<evidence type="ECO:0000256" key="5">
    <source>
        <dbReference type="ARBA" id="ARBA00022777"/>
    </source>
</evidence>
<dbReference type="AlphaFoldDB" id="A0A4S2FLQ7"/>
<dbReference type="GO" id="GO:0005886">
    <property type="term" value="C:plasma membrane"/>
    <property type="evidence" value="ECO:0007669"/>
    <property type="project" value="TreeGrafter"/>
</dbReference>
<evidence type="ECO:0000256" key="6">
    <source>
        <dbReference type="ARBA" id="ARBA00023012"/>
    </source>
</evidence>
<evidence type="ECO:0000256" key="7">
    <source>
        <dbReference type="SAM" id="Phobius"/>
    </source>
</evidence>
<keyword evidence="3" id="KW-0597">Phosphoprotein</keyword>
<dbReference type="PANTHER" id="PTHR45453">
    <property type="entry name" value="PHOSPHATE REGULON SENSOR PROTEIN PHOR"/>
    <property type="match status" value="1"/>
</dbReference>
<feature type="transmembrane region" description="Helical" evidence="7">
    <location>
        <begin position="167"/>
        <end position="191"/>
    </location>
</feature>
<feature type="domain" description="Histidine kinase" evidence="8">
    <location>
        <begin position="212"/>
        <end position="431"/>
    </location>
</feature>
<proteinExistence type="predicted"/>
<dbReference type="RefSeq" id="WP_033892287.1">
    <property type="nucleotide sequence ID" value="NZ_CANPVL010000023.1"/>
</dbReference>
<dbReference type="PANTHER" id="PTHR45453:SF1">
    <property type="entry name" value="PHOSPHATE REGULON SENSOR PROTEIN PHOR"/>
    <property type="match status" value="1"/>
</dbReference>
<keyword evidence="7" id="KW-0812">Transmembrane</keyword>
<comment type="catalytic activity">
    <reaction evidence="1">
        <text>ATP + protein L-histidine = ADP + protein N-phospho-L-histidine.</text>
        <dbReference type="EC" id="2.7.13.3"/>
    </reaction>
</comment>
<keyword evidence="7" id="KW-0472">Membrane</keyword>
<dbReference type="InterPro" id="IPR003594">
    <property type="entry name" value="HATPase_dom"/>
</dbReference>